<feature type="signal peptide" evidence="1">
    <location>
        <begin position="1"/>
        <end position="23"/>
    </location>
</feature>
<sequence>MAMRVFDEAFFGFFLLRPGLLLTAPIPPLFCSSKPCGSCRNEGIEFVSSLVVKIETCNSRGEDGGVGEFASAKLPCLPRRCQAASPCVPDWPRAWQLRAAPISIVMLSWDESICQGHRGFAHNLQSCLD</sequence>
<keyword evidence="3" id="KW-1185">Reference proteome</keyword>
<dbReference type="AlphaFoldDB" id="A0AA40JYJ3"/>
<proteinExistence type="predicted"/>
<evidence type="ECO:0000313" key="3">
    <source>
        <dbReference type="Proteomes" id="UP001172155"/>
    </source>
</evidence>
<comment type="caution">
    <text evidence="2">The sequence shown here is derived from an EMBL/GenBank/DDBJ whole genome shotgun (WGS) entry which is preliminary data.</text>
</comment>
<evidence type="ECO:0000313" key="2">
    <source>
        <dbReference type="EMBL" id="KAK0740220.1"/>
    </source>
</evidence>
<reference evidence="2" key="1">
    <citation type="submission" date="2023-06" db="EMBL/GenBank/DDBJ databases">
        <title>Genome-scale phylogeny and comparative genomics of the fungal order Sordariales.</title>
        <authorList>
            <consortium name="Lawrence Berkeley National Laboratory"/>
            <person name="Hensen N."/>
            <person name="Bonometti L."/>
            <person name="Westerberg I."/>
            <person name="Brannstrom I.O."/>
            <person name="Guillou S."/>
            <person name="Cros-Aarteil S."/>
            <person name="Calhoun S."/>
            <person name="Haridas S."/>
            <person name="Kuo A."/>
            <person name="Mondo S."/>
            <person name="Pangilinan J."/>
            <person name="Riley R."/>
            <person name="LaButti K."/>
            <person name="Andreopoulos B."/>
            <person name="Lipzen A."/>
            <person name="Chen C."/>
            <person name="Yanf M."/>
            <person name="Daum C."/>
            <person name="Ng V."/>
            <person name="Clum A."/>
            <person name="Steindorff A."/>
            <person name="Ohm R."/>
            <person name="Martin F."/>
            <person name="Silar P."/>
            <person name="Natvig D."/>
            <person name="Lalanne C."/>
            <person name="Gautier V."/>
            <person name="Ament-velasquez S.L."/>
            <person name="Kruys A."/>
            <person name="Hutchinson M.I."/>
            <person name="Powell A.J."/>
            <person name="Barry K."/>
            <person name="Miller A.N."/>
            <person name="Grigoriev I.V."/>
            <person name="Debuchy R."/>
            <person name="Gladieux P."/>
            <person name="Thoren M.H."/>
            <person name="Johannesson H."/>
        </authorList>
    </citation>
    <scope>NUCLEOTIDE SEQUENCE</scope>
    <source>
        <strain evidence="2">SMH3187-1</strain>
    </source>
</reference>
<evidence type="ECO:0008006" key="4">
    <source>
        <dbReference type="Google" id="ProtNLM"/>
    </source>
</evidence>
<organism evidence="2 3">
    <name type="scientific">Schizothecium vesticola</name>
    <dbReference type="NCBI Taxonomy" id="314040"/>
    <lineage>
        <taxon>Eukaryota</taxon>
        <taxon>Fungi</taxon>
        <taxon>Dikarya</taxon>
        <taxon>Ascomycota</taxon>
        <taxon>Pezizomycotina</taxon>
        <taxon>Sordariomycetes</taxon>
        <taxon>Sordariomycetidae</taxon>
        <taxon>Sordariales</taxon>
        <taxon>Schizotheciaceae</taxon>
        <taxon>Schizothecium</taxon>
    </lineage>
</organism>
<feature type="chain" id="PRO_5041331639" description="Secreted protein" evidence="1">
    <location>
        <begin position="24"/>
        <end position="129"/>
    </location>
</feature>
<name>A0AA40JYJ3_9PEZI</name>
<dbReference type="Proteomes" id="UP001172155">
    <property type="component" value="Unassembled WGS sequence"/>
</dbReference>
<keyword evidence="1" id="KW-0732">Signal</keyword>
<protein>
    <recommendedName>
        <fullName evidence="4">Secreted protein</fullName>
    </recommendedName>
</protein>
<accession>A0AA40JYJ3</accession>
<evidence type="ECO:0000256" key="1">
    <source>
        <dbReference type="SAM" id="SignalP"/>
    </source>
</evidence>
<dbReference type="EMBL" id="JAUKUD010000006">
    <property type="protein sequence ID" value="KAK0740220.1"/>
    <property type="molecule type" value="Genomic_DNA"/>
</dbReference>
<gene>
    <name evidence="2" type="ORF">B0T18DRAFT_417469</name>
</gene>